<protein>
    <submittedName>
        <fullName evidence="1">Uncharacterized protein</fullName>
    </submittedName>
</protein>
<organism evidence="1 2">
    <name type="scientific">Pistacia integerrima</name>
    <dbReference type="NCBI Taxonomy" id="434235"/>
    <lineage>
        <taxon>Eukaryota</taxon>
        <taxon>Viridiplantae</taxon>
        <taxon>Streptophyta</taxon>
        <taxon>Embryophyta</taxon>
        <taxon>Tracheophyta</taxon>
        <taxon>Spermatophyta</taxon>
        <taxon>Magnoliopsida</taxon>
        <taxon>eudicotyledons</taxon>
        <taxon>Gunneridae</taxon>
        <taxon>Pentapetalae</taxon>
        <taxon>rosids</taxon>
        <taxon>malvids</taxon>
        <taxon>Sapindales</taxon>
        <taxon>Anacardiaceae</taxon>
        <taxon>Pistacia</taxon>
    </lineage>
</organism>
<proteinExistence type="predicted"/>
<reference evidence="2" key="1">
    <citation type="journal article" date="2023" name="G3 (Bethesda)">
        <title>Genome assembly and association tests identify interacting loci associated with vigor, precocity, and sex in interspecific pistachio rootstocks.</title>
        <authorList>
            <person name="Palmer W."/>
            <person name="Jacygrad E."/>
            <person name="Sagayaradj S."/>
            <person name="Cavanaugh K."/>
            <person name="Han R."/>
            <person name="Bertier L."/>
            <person name="Beede B."/>
            <person name="Kafkas S."/>
            <person name="Golino D."/>
            <person name="Preece J."/>
            <person name="Michelmore R."/>
        </authorList>
    </citation>
    <scope>NUCLEOTIDE SEQUENCE [LARGE SCALE GENOMIC DNA]</scope>
</reference>
<evidence type="ECO:0000313" key="1">
    <source>
        <dbReference type="EMBL" id="KAJ0007087.1"/>
    </source>
</evidence>
<accession>A0ACC0WY77</accession>
<name>A0ACC0WY77_9ROSI</name>
<dbReference type="Proteomes" id="UP001163603">
    <property type="component" value="Chromosome 15"/>
</dbReference>
<comment type="caution">
    <text evidence="1">The sequence shown here is derived from an EMBL/GenBank/DDBJ whole genome shotgun (WGS) entry which is preliminary data.</text>
</comment>
<gene>
    <name evidence="1" type="ORF">Pint_28900</name>
</gene>
<dbReference type="EMBL" id="CM047750">
    <property type="protein sequence ID" value="KAJ0007087.1"/>
    <property type="molecule type" value="Genomic_DNA"/>
</dbReference>
<evidence type="ECO:0000313" key="2">
    <source>
        <dbReference type="Proteomes" id="UP001163603"/>
    </source>
</evidence>
<keyword evidence="2" id="KW-1185">Reference proteome</keyword>
<sequence length="115" mass="13219">MCSFFLFFFAPSGAAGGSDYDFEGKSDNEIMRFCQSFMNEIYIYLGPDRDLPSEEMGVGTREMGYLFGQYRRLAGHFQIMSVSSSILPKFSEQNLFTTHKVKKVQHYIKCHALKN</sequence>